<name>A0ABS0EJE9_9FLAO</name>
<dbReference type="InterPro" id="IPR013078">
    <property type="entry name" value="His_Pase_superF_clade-1"/>
</dbReference>
<dbReference type="SMART" id="SM00855">
    <property type="entry name" value="PGAM"/>
    <property type="match status" value="1"/>
</dbReference>
<evidence type="ECO:0000313" key="2">
    <source>
        <dbReference type="Proteomes" id="UP000611215"/>
    </source>
</evidence>
<dbReference type="Gene3D" id="3.40.50.1240">
    <property type="entry name" value="Phosphoglycerate mutase-like"/>
    <property type="match status" value="1"/>
</dbReference>
<reference evidence="1 2" key="1">
    <citation type="submission" date="2020-11" db="EMBL/GenBank/DDBJ databases">
        <title>Winogradskyella marina sp. nov., isolated from marine sediment.</title>
        <authorList>
            <person name="Bo J."/>
            <person name="Wang S."/>
            <person name="Song X."/>
            <person name="Du Z."/>
        </authorList>
    </citation>
    <scope>NUCLEOTIDE SEQUENCE [LARGE SCALE GENOMIC DNA]</scope>
    <source>
        <strain evidence="1 2">F6397</strain>
    </source>
</reference>
<proteinExistence type="predicted"/>
<organism evidence="1 2">
    <name type="scientific">Winogradskyella marina</name>
    <dbReference type="NCBI Taxonomy" id="2785530"/>
    <lineage>
        <taxon>Bacteria</taxon>
        <taxon>Pseudomonadati</taxon>
        <taxon>Bacteroidota</taxon>
        <taxon>Flavobacteriia</taxon>
        <taxon>Flavobacteriales</taxon>
        <taxon>Flavobacteriaceae</taxon>
        <taxon>Winogradskyella</taxon>
    </lineage>
</organism>
<dbReference type="InterPro" id="IPR029033">
    <property type="entry name" value="His_PPase_superfam"/>
</dbReference>
<keyword evidence="2" id="KW-1185">Reference proteome</keyword>
<dbReference type="CDD" id="cd07040">
    <property type="entry name" value="HP"/>
    <property type="match status" value="1"/>
</dbReference>
<dbReference type="RefSeq" id="WP_195871835.1">
    <property type="nucleotide sequence ID" value="NZ_JADOET010000009.1"/>
</dbReference>
<protein>
    <submittedName>
        <fullName evidence="1">Histidine phosphatase family protein</fullName>
    </submittedName>
</protein>
<dbReference type="Pfam" id="PF00300">
    <property type="entry name" value="His_Phos_1"/>
    <property type="match status" value="1"/>
</dbReference>
<dbReference type="SUPFAM" id="SSF53254">
    <property type="entry name" value="Phosphoglycerate mutase-like"/>
    <property type="match status" value="1"/>
</dbReference>
<sequence>MKKLIIIRHGKSSWEHDVTDRNRPLKTRGENDSELVVRELAKKDDVPCKLFSSPANRALSTCKIFTAFLEISESEIIISEDLYDFDGKNVINFIKNLPNEYEKVMIFGHNHALTSISNIFGDTFIDNLPTSGLVKLTFDIDDWKDLKQGTTEFIIIPKDLKE</sequence>
<accession>A0ABS0EJE9</accession>
<dbReference type="Proteomes" id="UP000611215">
    <property type="component" value="Unassembled WGS sequence"/>
</dbReference>
<comment type="caution">
    <text evidence="1">The sequence shown here is derived from an EMBL/GenBank/DDBJ whole genome shotgun (WGS) entry which is preliminary data.</text>
</comment>
<dbReference type="EMBL" id="JADOET010000009">
    <property type="protein sequence ID" value="MBF8150580.1"/>
    <property type="molecule type" value="Genomic_DNA"/>
</dbReference>
<evidence type="ECO:0000313" key="1">
    <source>
        <dbReference type="EMBL" id="MBF8150580.1"/>
    </source>
</evidence>
<gene>
    <name evidence="1" type="ORF">ITJ86_11775</name>
</gene>